<dbReference type="InterPro" id="IPR050316">
    <property type="entry name" value="Tyrosinase/Hemocyanin"/>
</dbReference>
<feature type="signal peptide" evidence="3">
    <location>
        <begin position="1"/>
        <end position="22"/>
    </location>
</feature>
<dbReference type="PANTHER" id="PTHR11474">
    <property type="entry name" value="TYROSINASE FAMILY MEMBER"/>
    <property type="match status" value="1"/>
</dbReference>
<dbReference type="Pfam" id="PF00264">
    <property type="entry name" value="Tyrosinase"/>
    <property type="match status" value="1"/>
</dbReference>
<dbReference type="eggNOG" id="ENOG502S31Y">
    <property type="taxonomic scope" value="Eukaryota"/>
</dbReference>
<accession>S3D5D0</accession>
<dbReference type="GO" id="GO:0016491">
    <property type="term" value="F:oxidoreductase activity"/>
    <property type="evidence" value="ECO:0007669"/>
    <property type="project" value="InterPro"/>
</dbReference>
<evidence type="ECO:0000256" key="1">
    <source>
        <dbReference type="ARBA" id="ARBA00022723"/>
    </source>
</evidence>
<dbReference type="SUPFAM" id="SSF48056">
    <property type="entry name" value="Di-copper centre-containing domain"/>
    <property type="match status" value="1"/>
</dbReference>
<dbReference type="OrthoDB" id="6132182at2759"/>
<evidence type="ECO:0000256" key="3">
    <source>
        <dbReference type="SAM" id="SignalP"/>
    </source>
</evidence>
<gene>
    <name evidence="5" type="ORF">GLAREA_07417</name>
</gene>
<feature type="chain" id="PRO_5004519254" evidence="3">
    <location>
        <begin position="23"/>
        <end position="344"/>
    </location>
</feature>
<reference evidence="5 6" key="1">
    <citation type="journal article" date="2013" name="BMC Genomics">
        <title>Genomics-driven discovery of the pneumocandin biosynthetic gene cluster in the fungus Glarea lozoyensis.</title>
        <authorList>
            <person name="Chen L."/>
            <person name="Yue Q."/>
            <person name="Zhang X."/>
            <person name="Xiang M."/>
            <person name="Wang C."/>
            <person name="Li S."/>
            <person name="Che Y."/>
            <person name="Ortiz-Lopez F.J."/>
            <person name="Bills G.F."/>
            <person name="Liu X."/>
            <person name="An Z."/>
        </authorList>
    </citation>
    <scope>NUCLEOTIDE SEQUENCE [LARGE SCALE GENOMIC DNA]</scope>
    <source>
        <strain evidence="6">ATCC 20868 / MF5171</strain>
    </source>
</reference>
<proteinExistence type="predicted"/>
<dbReference type="STRING" id="1116229.S3D5D0"/>
<keyword evidence="1" id="KW-0479">Metal-binding</keyword>
<dbReference type="Gene3D" id="1.10.1280.10">
    <property type="entry name" value="Di-copper center containing domain from catechol oxidase"/>
    <property type="match status" value="1"/>
</dbReference>
<evidence type="ECO:0000313" key="5">
    <source>
        <dbReference type="EMBL" id="EPE32284.1"/>
    </source>
</evidence>
<keyword evidence="6" id="KW-1185">Reference proteome</keyword>
<name>S3D5D0_GLAL2</name>
<keyword evidence="2" id="KW-0186">Copper</keyword>
<evidence type="ECO:0000259" key="4">
    <source>
        <dbReference type="PROSITE" id="PS00498"/>
    </source>
</evidence>
<dbReference type="InterPro" id="IPR008922">
    <property type="entry name" value="Di-copper_centre_dom_sf"/>
</dbReference>
<dbReference type="InterPro" id="IPR002227">
    <property type="entry name" value="Tyrosinase_Cu-bd"/>
</dbReference>
<sequence>MGNLIRLLLVVLACLHVEATLAHRAGSNCTTISKRREWANMADADKKAYIAAEQCLFKSPQKLNKMPGAKTRWDEFVSLHQIHALQIHSTGQFLPYHRYFLNVHQALLAECGYTGGLPWWDETKDAGKFSKAKVFDKILGFGGSGQGSKNCVADGPYANLQVNIGQGFQTNPRCVNRKLTDSLSSSCSAKDVATAISGKDYDAAWLAIYMGPHLYGHMALAMMDGDSITSSGDPLFMMHHGFVDKMWWDWQSKDLAKRLTDMGGPNAQDPAVGFIEFGGGTESQSKMWGKPTAAMLAVTPDPTAGDNGNITTLNHVLSSLGIIPDATVRDVMDIKGGYLCYEYV</sequence>
<protein>
    <submittedName>
        <fullName evidence="5">Di-copper centre-containing</fullName>
    </submittedName>
</protein>
<dbReference type="HOGENOM" id="CLU_035914_2_0_1"/>
<evidence type="ECO:0000313" key="6">
    <source>
        <dbReference type="Proteomes" id="UP000016922"/>
    </source>
</evidence>
<dbReference type="GO" id="GO:0046872">
    <property type="term" value="F:metal ion binding"/>
    <property type="evidence" value="ECO:0007669"/>
    <property type="project" value="UniProtKB-KW"/>
</dbReference>
<dbReference type="PANTHER" id="PTHR11474:SF126">
    <property type="entry name" value="TYROSINASE-LIKE PROTEIN TYR-1-RELATED"/>
    <property type="match status" value="1"/>
</dbReference>
<dbReference type="GeneID" id="19466470"/>
<evidence type="ECO:0000256" key="2">
    <source>
        <dbReference type="ARBA" id="ARBA00023008"/>
    </source>
</evidence>
<keyword evidence="3" id="KW-0732">Signal</keyword>
<dbReference type="OMA" id="NIGYESQ"/>
<dbReference type="EMBL" id="KE145359">
    <property type="protein sequence ID" value="EPE32284.1"/>
    <property type="molecule type" value="Genomic_DNA"/>
</dbReference>
<dbReference type="PROSITE" id="PS00498">
    <property type="entry name" value="TYROSINASE_2"/>
    <property type="match status" value="1"/>
</dbReference>
<dbReference type="AlphaFoldDB" id="S3D5D0"/>
<feature type="domain" description="Tyrosinase copper-binding" evidence="4">
    <location>
        <begin position="233"/>
        <end position="244"/>
    </location>
</feature>
<dbReference type="Proteomes" id="UP000016922">
    <property type="component" value="Unassembled WGS sequence"/>
</dbReference>
<organism evidence="5 6">
    <name type="scientific">Glarea lozoyensis (strain ATCC 20868 / MF5171)</name>
    <dbReference type="NCBI Taxonomy" id="1116229"/>
    <lineage>
        <taxon>Eukaryota</taxon>
        <taxon>Fungi</taxon>
        <taxon>Dikarya</taxon>
        <taxon>Ascomycota</taxon>
        <taxon>Pezizomycotina</taxon>
        <taxon>Leotiomycetes</taxon>
        <taxon>Helotiales</taxon>
        <taxon>Helotiaceae</taxon>
        <taxon>Glarea</taxon>
    </lineage>
</organism>
<dbReference type="KEGG" id="glz:GLAREA_07417"/>
<dbReference type="RefSeq" id="XP_008080296.1">
    <property type="nucleotide sequence ID" value="XM_008082105.1"/>
</dbReference>
<dbReference type="PRINTS" id="PR00092">
    <property type="entry name" value="TYROSINASE"/>
</dbReference>